<evidence type="ECO:0000256" key="4">
    <source>
        <dbReference type="ARBA" id="ARBA00012838"/>
    </source>
</evidence>
<proteinExistence type="predicted"/>
<keyword evidence="8" id="KW-0436">Ligase</keyword>
<keyword evidence="10" id="KW-0067">ATP-binding</keyword>
<comment type="function">
    <text evidence="1">Is required not only for elongation of protein synthesis but also for the initiation of all mRNA translation through initiator tRNA(fMet) aminoacylation.</text>
</comment>
<dbReference type="EMBL" id="MFKO01000008">
    <property type="protein sequence ID" value="OGG41490.1"/>
    <property type="molecule type" value="Genomic_DNA"/>
</dbReference>
<evidence type="ECO:0000256" key="9">
    <source>
        <dbReference type="ARBA" id="ARBA00022741"/>
    </source>
</evidence>
<dbReference type="Proteomes" id="UP000176322">
    <property type="component" value="Unassembled WGS sequence"/>
</dbReference>
<evidence type="ECO:0000256" key="15">
    <source>
        <dbReference type="ARBA" id="ARBA00047364"/>
    </source>
</evidence>
<evidence type="ECO:0000256" key="14">
    <source>
        <dbReference type="ARBA" id="ARBA00030904"/>
    </source>
</evidence>
<evidence type="ECO:0000256" key="16">
    <source>
        <dbReference type="PROSITE-ProRule" id="PRU00209"/>
    </source>
</evidence>
<protein>
    <recommendedName>
        <fullName evidence="5">Methionine--tRNA ligase</fullName>
        <ecNumber evidence="4">6.1.1.10</ecNumber>
    </recommendedName>
    <alternativeName>
        <fullName evidence="14">Methionyl-tRNA synthetase</fullName>
    </alternativeName>
</protein>
<feature type="domain" description="TRNA-binding" evidence="17">
    <location>
        <begin position="6"/>
        <end position="114"/>
    </location>
</feature>
<dbReference type="EC" id="6.1.1.10" evidence="4"/>
<sequence>MISYEDFAKLEIKIGTIIAVEVVEDADKLLKLTVDLGEVDEEGNSKPRQIVSGIRQYFEDSQELVGKQCPFLTNLEPRVIRGFESQGMILAASADDSFALLHPSTQLSAGSKVK</sequence>
<comment type="subcellular location">
    <subcellularLocation>
        <location evidence="2">Cytoplasm</location>
    </subcellularLocation>
</comment>
<evidence type="ECO:0000256" key="1">
    <source>
        <dbReference type="ARBA" id="ARBA00003314"/>
    </source>
</evidence>
<dbReference type="GO" id="GO:0000049">
    <property type="term" value="F:tRNA binding"/>
    <property type="evidence" value="ECO:0007669"/>
    <property type="project" value="UniProtKB-UniRule"/>
</dbReference>
<evidence type="ECO:0000256" key="7">
    <source>
        <dbReference type="ARBA" id="ARBA00022555"/>
    </source>
</evidence>
<dbReference type="PANTHER" id="PTHR11586">
    <property type="entry name" value="TRNA-AMINOACYLATION COFACTOR ARC1 FAMILY MEMBER"/>
    <property type="match status" value="1"/>
</dbReference>
<dbReference type="PROSITE" id="PS50886">
    <property type="entry name" value="TRBD"/>
    <property type="match status" value="1"/>
</dbReference>
<dbReference type="CDD" id="cd02800">
    <property type="entry name" value="tRNA_bind_EcMetRS_like"/>
    <property type="match status" value="1"/>
</dbReference>
<evidence type="ECO:0000259" key="17">
    <source>
        <dbReference type="PROSITE" id="PS50886"/>
    </source>
</evidence>
<comment type="catalytic activity">
    <reaction evidence="15">
        <text>tRNA(Met) + L-methionine + ATP = L-methionyl-tRNA(Met) + AMP + diphosphate</text>
        <dbReference type="Rhea" id="RHEA:13481"/>
        <dbReference type="Rhea" id="RHEA-COMP:9667"/>
        <dbReference type="Rhea" id="RHEA-COMP:9698"/>
        <dbReference type="ChEBI" id="CHEBI:30616"/>
        <dbReference type="ChEBI" id="CHEBI:33019"/>
        <dbReference type="ChEBI" id="CHEBI:57844"/>
        <dbReference type="ChEBI" id="CHEBI:78442"/>
        <dbReference type="ChEBI" id="CHEBI:78530"/>
        <dbReference type="ChEBI" id="CHEBI:456215"/>
        <dbReference type="EC" id="6.1.1.10"/>
    </reaction>
</comment>
<keyword evidence="13" id="KW-0030">Aminoacyl-tRNA synthetase</keyword>
<evidence type="ECO:0000256" key="12">
    <source>
        <dbReference type="ARBA" id="ARBA00022917"/>
    </source>
</evidence>
<dbReference type="PANTHER" id="PTHR11586:SF37">
    <property type="entry name" value="TRNA-BINDING DOMAIN-CONTAINING PROTEIN"/>
    <property type="match status" value="1"/>
</dbReference>
<evidence type="ECO:0000256" key="3">
    <source>
        <dbReference type="ARBA" id="ARBA00011738"/>
    </source>
</evidence>
<keyword evidence="9" id="KW-0547">Nucleotide-binding</keyword>
<organism evidence="18 19">
    <name type="scientific">Candidatus Kaiserbacteria bacterium RIFCSPHIGHO2_01_FULL_46_22</name>
    <dbReference type="NCBI Taxonomy" id="1798475"/>
    <lineage>
        <taxon>Bacteria</taxon>
        <taxon>Candidatus Kaiseribacteriota</taxon>
    </lineage>
</organism>
<name>A0A1F6BX50_9BACT</name>
<evidence type="ECO:0000256" key="13">
    <source>
        <dbReference type="ARBA" id="ARBA00023146"/>
    </source>
</evidence>
<dbReference type="STRING" id="1798475.A2837_03215"/>
<evidence type="ECO:0000256" key="11">
    <source>
        <dbReference type="ARBA" id="ARBA00022884"/>
    </source>
</evidence>
<dbReference type="FunFam" id="2.40.50.140:FF:000042">
    <property type="entry name" value="Methionine--tRNA ligase"/>
    <property type="match status" value="1"/>
</dbReference>
<dbReference type="GO" id="GO:0004825">
    <property type="term" value="F:methionine-tRNA ligase activity"/>
    <property type="evidence" value="ECO:0007669"/>
    <property type="project" value="UniProtKB-EC"/>
</dbReference>
<evidence type="ECO:0000256" key="6">
    <source>
        <dbReference type="ARBA" id="ARBA00022490"/>
    </source>
</evidence>
<dbReference type="AlphaFoldDB" id="A0A1F6BX50"/>
<dbReference type="InterPro" id="IPR002547">
    <property type="entry name" value="tRNA-bd_dom"/>
</dbReference>
<dbReference type="GO" id="GO:0006431">
    <property type="term" value="P:methionyl-tRNA aminoacylation"/>
    <property type="evidence" value="ECO:0007669"/>
    <property type="project" value="InterPro"/>
</dbReference>
<comment type="caution">
    <text evidence="18">The sequence shown here is derived from an EMBL/GenBank/DDBJ whole genome shotgun (WGS) entry which is preliminary data.</text>
</comment>
<dbReference type="GO" id="GO:0005524">
    <property type="term" value="F:ATP binding"/>
    <property type="evidence" value="ECO:0007669"/>
    <property type="project" value="UniProtKB-KW"/>
</dbReference>
<dbReference type="SUPFAM" id="SSF50249">
    <property type="entry name" value="Nucleic acid-binding proteins"/>
    <property type="match status" value="1"/>
</dbReference>
<dbReference type="InterPro" id="IPR004495">
    <property type="entry name" value="Met-tRNA-synth_bsu_C"/>
</dbReference>
<comment type="subunit">
    <text evidence="3">Homodimer.</text>
</comment>
<gene>
    <name evidence="18" type="ORF">A2837_03215</name>
</gene>
<evidence type="ECO:0000313" key="18">
    <source>
        <dbReference type="EMBL" id="OGG41490.1"/>
    </source>
</evidence>
<reference evidence="18 19" key="1">
    <citation type="journal article" date="2016" name="Nat. Commun.">
        <title>Thousands of microbial genomes shed light on interconnected biogeochemical processes in an aquifer system.</title>
        <authorList>
            <person name="Anantharaman K."/>
            <person name="Brown C.T."/>
            <person name="Hug L.A."/>
            <person name="Sharon I."/>
            <person name="Castelle C.J."/>
            <person name="Probst A.J."/>
            <person name="Thomas B.C."/>
            <person name="Singh A."/>
            <person name="Wilkins M.J."/>
            <person name="Karaoz U."/>
            <person name="Brodie E.L."/>
            <person name="Williams K.H."/>
            <person name="Hubbard S.S."/>
            <person name="Banfield J.F."/>
        </authorList>
    </citation>
    <scope>NUCLEOTIDE SEQUENCE [LARGE SCALE GENOMIC DNA]</scope>
</reference>
<keyword evidence="6" id="KW-0963">Cytoplasm</keyword>
<dbReference type="Pfam" id="PF01588">
    <property type="entry name" value="tRNA_bind"/>
    <property type="match status" value="1"/>
</dbReference>
<keyword evidence="11 16" id="KW-0694">RNA-binding</keyword>
<evidence type="ECO:0000256" key="5">
    <source>
        <dbReference type="ARBA" id="ARBA00018753"/>
    </source>
</evidence>
<keyword evidence="7 16" id="KW-0820">tRNA-binding</keyword>
<evidence type="ECO:0000256" key="2">
    <source>
        <dbReference type="ARBA" id="ARBA00004496"/>
    </source>
</evidence>
<accession>A0A1F6BX50</accession>
<dbReference type="GO" id="GO:0005737">
    <property type="term" value="C:cytoplasm"/>
    <property type="evidence" value="ECO:0007669"/>
    <property type="project" value="UniProtKB-SubCell"/>
</dbReference>
<evidence type="ECO:0000256" key="10">
    <source>
        <dbReference type="ARBA" id="ARBA00022840"/>
    </source>
</evidence>
<evidence type="ECO:0000313" key="19">
    <source>
        <dbReference type="Proteomes" id="UP000176322"/>
    </source>
</evidence>
<dbReference type="Gene3D" id="2.40.50.140">
    <property type="entry name" value="Nucleic acid-binding proteins"/>
    <property type="match status" value="1"/>
</dbReference>
<keyword evidence="12" id="KW-0648">Protein biosynthesis</keyword>
<dbReference type="InterPro" id="IPR051270">
    <property type="entry name" value="Tyrosine-tRNA_ligase_regulator"/>
</dbReference>
<dbReference type="InterPro" id="IPR012340">
    <property type="entry name" value="NA-bd_OB-fold"/>
</dbReference>
<evidence type="ECO:0000256" key="8">
    <source>
        <dbReference type="ARBA" id="ARBA00022598"/>
    </source>
</evidence>